<gene>
    <name evidence="3" type="primary">LOC107961029</name>
</gene>
<dbReference type="SUPFAM" id="SSF54160">
    <property type="entry name" value="Chromo domain-like"/>
    <property type="match status" value="1"/>
</dbReference>
<dbReference type="GeneID" id="107961029"/>
<name>A0ABM3BLL9_GOSHI</name>
<evidence type="ECO:0000313" key="2">
    <source>
        <dbReference type="Proteomes" id="UP000818029"/>
    </source>
</evidence>
<proteinExistence type="predicted"/>
<feature type="domain" description="Chromo" evidence="1">
    <location>
        <begin position="190"/>
        <end position="238"/>
    </location>
</feature>
<protein>
    <recommendedName>
        <fullName evidence="1">Chromo domain-containing protein</fullName>
    </recommendedName>
</protein>
<reference evidence="3" key="2">
    <citation type="submission" date="2025-08" db="UniProtKB">
        <authorList>
            <consortium name="RefSeq"/>
        </authorList>
    </citation>
    <scope>IDENTIFICATION</scope>
</reference>
<dbReference type="InterPro" id="IPR016197">
    <property type="entry name" value="Chromo-like_dom_sf"/>
</dbReference>
<dbReference type="InterPro" id="IPR000953">
    <property type="entry name" value="Chromo/chromo_shadow_dom"/>
</dbReference>
<sequence>MDFVSGLPLTHSKKDSVWVIVDRLTKTAHLILVRIDYSLQKLANLCRTSSCWTELGGRRVLGPQLVFDIEDKVRLIRDRLKVASDRQKSYANLKRKEIKYSVRDFVFLKVSPWKKVLRFGRKVKLRPRFIGPYRIFRRLRPVAYQLELPLELERIHDVFHASMLRHYRSNPMHVVPVKEIEVRPNLTFDEEPVQILNRDIKVLRRKSIPLVVLWRNHSSEEATWEPKEAVRRQYPHLF</sequence>
<evidence type="ECO:0000313" key="3">
    <source>
        <dbReference type="RefSeq" id="XP_040967918.1"/>
    </source>
</evidence>
<dbReference type="Proteomes" id="UP000818029">
    <property type="component" value="Chromosome A05"/>
</dbReference>
<dbReference type="InterPro" id="IPR056924">
    <property type="entry name" value="SH3_Tf2-1"/>
</dbReference>
<dbReference type="PANTHER" id="PTHR46148">
    <property type="entry name" value="CHROMO DOMAIN-CONTAINING PROTEIN"/>
    <property type="match status" value="1"/>
</dbReference>
<keyword evidence="2" id="KW-1185">Reference proteome</keyword>
<evidence type="ECO:0000259" key="1">
    <source>
        <dbReference type="PROSITE" id="PS50013"/>
    </source>
</evidence>
<dbReference type="RefSeq" id="XP_040967918.1">
    <property type="nucleotide sequence ID" value="XM_041111984.1"/>
</dbReference>
<dbReference type="Pfam" id="PF24626">
    <property type="entry name" value="SH3_Tf2-1"/>
    <property type="match status" value="1"/>
</dbReference>
<organism evidence="2 3">
    <name type="scientific">Gossypium hirsutum</name>
    <name type="common">Upland cotton</name>
    <name type="synonym">Gossypium mexicanum</name>
    <dbReference type="NCBI Taxonomy" id="3635"/>
    <lineage>
        <taxon>Eukaryota</taxon>
        <taxon>Viridiplantae</taxon>
        <taxon>Streptophyta</taxon>
        <taxon>Embryophyta</taxon>
        <taxon>Tracheophyta</taxon>
        <taxon>Spermatophyta</taxon>
        <taxon>Magnoliopsida</taxon>
        <taxon>eudicotyledons</taxon>
        <taxon>Gunneridae</taxon>
        <taxon>Pentapetalae</taxon>
        <taxon>rosids</taxon>
        <taxon>malvids</taxon>
        <taxon>Malvales</taxon>
        <taxon>Malvaceae</taxon>
        <taxon>Malvoideae</taxon>
        <taxon>Gossypium</taxon>
    </lineage>
</organism>
<dbReference type="PANTHER" id="PTHR46148:SF44">
    <property type="entry name" value="GAG-POL POLYPROTEIN"/>
    <property type="match status" value="1"/>
</dbReference>
<reference evidence="2" key="1">
    <citation type="journal article" date="2020" name="Nat. Genet.">
        <title>Genomic diversifications of five Gossypium allopolyploid species and their impact on cotton improvement.</title>
        <authorList>
            <person name="Chen Z.J."/>
            <person name="Sreedasyam A."/>
            <person name="Ando A."/>
            <person name="Song Q."/>
            <person name="De Santiago L.M."/>
            <person name="Hulse-Kemp A.M."/>
            <person name="Ding M."/>
            <person name="Ye W."/>
            <person name="Kirkbride R.C."/>
            <person name="Jenkins J."/>
            <person name="Plott C."/>
            <person name="Lovell J."/>
            <person name="Lin Y.M."/>
            <person name="Vaughn R."/>
            <person name="Liu B."/>
            <person name="Simpson S."/>
            <person name="Scheffler B.E."/>
            <person name="Wen L."/>
            <person name="Saski C.A."/>
            <person name="Grover C.E."/>
            <person name="Hu G."/>
            <person name="Conover J.L."/>
            <person name="Carlson J.W."/>
            <person name="Shu S."/>
            <person name="Boston L.B."/>
            <person name="Williams M."/>
            <person name="Peterson D.G."/>
            <person name="McGee K."/>
            <person name="Jones D.C."/>
            <person name="Wendel J.F."/>
            <person name="Stelly D.M."/>
            <person name="Grimwood J."/>
            <person name="Schmutz J."/>
        </authorList>
    </citation>
    <scope>NUCLEOTIDE SEQUENCE [LARGE SCALE GENOMIC DNA]</scope>
    <source>
        <strain evidence="2">cv. TM-1</strain>
    </source>
</reference>
<accession>A0ABM3BLL9</accession>
<dbReference type="PROSITE" id="PS50013">
    <property type="entry name" value="CHROMO_2"/>
    <property type="match status" value="1"/>
</dbReference>